<proteinExistence type="predicted"/>
<protein>
    <submittedName>
        <fullName evidence="3">Sensory box/GGDEF family protein</fullName>
    </submittedName>
</protein>
<feature type="modified residue" description="4-aspartylphosphate" evidence="1">
    <location>
        <position position="61"/>
    </location>
</feature>
<comment type="caution">
    <text evidence="3">The sequence shown here is derived from an EMBL/GenBank/DDBJ whole genome shotgun (WGS) entry which is preliminary data.</text>
</comment>
<evidence type="ECO:0000256" key="1">
    <source>
        <dbReference type="PROSITE-ProRule" id="PRU00169"/>
    </source>
</evidence>
<evidence type="ECO:0000313" key="4">
    <source>
        <dbReference type="Proteomes" id="UP000032900"/>
    </source>
</evidence>
<dbReference type="SMART" id="SM00448">
    <property type="entry name" value="REC"/>
    <property type="match status" value="1"/>
</dbReference>
<dbReference type="InterPro" id="IPR001789">
    <property type="entry name" value="Sig_transdc_resp-reg_receiver"/>
</dbReference>
<evidence type="ECO:0000259" key="2">
    <source>
        <dbReference type="PROSITE" id="PS50110"/>
    </source>
</evidence>
<dbReference type="STRING" id="1236989.JCM15548_1972"/>
<keyword evidence="1" id="KW-0597">Phosphoprotein</keyword>
<dbReference type="OrthoDB" id="6231665at2"/>
<organism evidence="3 4">
    <name type="scientific">Geofilum rubicundum JCM 15548</name>
    <dbReference type="NCBI Taxonomy" id="1236989"/>
    <lineage>
        <taxon>Bacteria</taxon>
        <taxon>Pseudomonadati</taxon>
        <taxon>Bacteroidota</taxon>
        <taxon>Bacteroidia</taxon>
        <taxon>Marinilabiliales</taxon>
        <taxon>Marinilabiliaceae</taxon>
        <taxon>Geofilum</taxon>
    </lineage>
</organism>
<gene>
    <name evidence="3" type="ORF">JCM15548_1972</name>
</gene>
<reference evidence="3 4" key="1">
    <citation type="journal article" date="2015" name="Microbes Environ.">
        <title>Distribution and evolution of nitrogen fixation genes in the phylum bacteroidetes.</title>
        <authorList>
            <person name="Inoue J."/>
            <person name="Oshima K."/>
            <person name="Suda W."/>
            <person name="Sakamoto M."/>
            <person name="Iino T."/>
            <person name="Noda S."/>
            <person name="Hongoh Y."/>
            <person name="Hattori M."/>
            <person name="Ohkuma M."/>
        </authorList>
    </citation>
    <scope>NUCLEOTIDE SEQUENCE [LARGE SCALE GENOMIC DNA]</scope>
    <source>
        <strain evidence="3">JCM 15548</strain>
    </source>
</reference>
<sequence>MTSRPEEKIRILFVEDLPTDAEMAQREVKSAGIEFTSVITDTEEGFRHQLIDFNPDVIVSDYSMPIFDGMQALQIAREHNPILPFIVLTGSINEATAVACMKQAPTTMY</sequence>
<feature type="domain" description="Response regulatory" evidence="2">
    <location>
        <begin position="10"/>
        <end position="109"/>
    </location>
</feature>
<dbReference type="GO" id="GO:0000160">
    <property type="term" value="P:phosphorelay signal transduction system"/>
    <property type="evidence" value="ECO:0007669"/>
    <property type="project" value="InterPro"/>
</dbReference>
<dbReference type="PROSITE" id="PS50110">
    <property type="entry name" value="RESPONSE_REGULATORY"/>
    <property type="match status" value="1"/>
</dbReference>
<dbReference type="InterPro" id="IPR011006">
    <property type="entry name" value="CheY-like_superfamily"/>
</dbReference>
<dbReference type="Proteomes" id="UP000032900">
    <property type="component" value="Unassembled WGS sequence"/>
</dbReference>
<dbReference type="RefSeq" id="WP_062122553.1">
    <property type="nucleotide sequence ID" value="NZ_BAZW01000005.1"/>
</dbReference>
<evidence type="ECO:0000313" key="3">
    <source>
        <dbReference type="EMBL" id="GAO28837.1"/>
    </source>
</evidence>
<accession>A0A0E9LTB1</accession>
<keyword evidence="4" id="KW-1185">Reference proteome</keyword>
<dbReference type="Gene3D" id="3.40.50.2300">
    <property type="match status" value="1"/>
</dbReference>
<dbReference type="SUPFAM" id="SSF52172">
    <property type="entry name" value="CheY-like"/>
    <property type="match status" value="1"/>
</dbReference>
<dbReference type="EMBL" id="BAZW01000005">
    <property type="protein sequence ID" value="GAO28837.1"/>
    <property type="molecule type" value="Genomic_DNA"/>
</dbReference>
<dbReference type="CDD" id="cd00156">
    <property type="entry name" value="REC"/>
    <property type="match status" value="1"/>
</dbReference>
<name>A0A0E9LTB1_9BACT</name>
<dbReference type="Pfam" id="PF00072">
    <property type="entry name" value="Response_reg"/>
    <property type="match status" value="1"/>
</dbReference>
<dbReference type="AlphaFoldDB" id="A0A0E9LTB1"/>